<feature type="compositionally biased region" description="Polar residues" evidence="1">
    <location>
        <begin position="15"/>
        <end position="26"/>
    </location>
</feature>
<name>D7FQR3_ECTSI</name>
<reference evidence="2 3" key="1">
    <citation type="journal article" date="2010" name="Nature">
        <title>The Ectocarpus genome and the independent evolution of multicellularity in brown algae.</title>
        <authorList>
            <person name="Cock J.M."/>
            <person name="Sterck L."/>
            <person name="Rouze P."/>
            <person name="Scornet D."/>
            <person name="Allen A.E."/>
            <person name="Amoutzias G."/>
            <person name="Anthouard V."/>
            <person name="Artiguenave F."/>
            <person name="Aury J.M."/>
            <person name="Badger J.H."/>
            <person name="Beszteri B."/>
            <person name="Billiau K."/>
            <person name="Bonnet E."/>
            <person name="Bothwell J.H."/>
            <person name="Bowler C."/>
            <person name="Boyen C."/>
            <person name="Brownlee C."/>
            <person name="Carrano C.J."/>
            <person name="Charrier B."/>
            <person name="Cho G.Y."/>
            <person name="Coelho S.M."/>
            <person name="Collen J."/>
            <person name="Corre E."/>
            <person name="Da Silva C."/>
            <person name="Delage L."/>
            <person name="Delaroque N."/>
            <person name="Dittami S.M."/>
            <person name="Doulbeau S."/>
            <person name="Elias M."/>
            <person name="Farnham G."/>
            <person name="Gachon C.M."/>
            <person name="Gschloessl B."/>
            <person name="Heesch S."/>
            <person name="Jabbari K."/>
            <person name="Jubin C."/>
            <person name="Kawai H."/>
            <person name="Kimura K."/>
            <person name="Kloareg B."/>
            <person name="Kupper F.C."/>
            <person name="Lang D."/>
            <person name="Le Bail A."/>
            <person name="Leblanc C."/>
            <person name="Lerouge P."/>
            <person name="Lohr M."/>
            <person name="Lopez P.J."/>
            <person name="Martens C."/>
            <person name="Maumus F."/>
            <person name="Michel G."/>
            <person name="Miranda-Saavedra D."/>
            <person name="Morales J."/>
            <person name="Moreau H."/>
            <person name="Motomura T."/>
            <person name="Nagasato C."/>
            <person name="Napoli C.A."/>
            <person name="Nelson D.R."/>
            <person name="Nyvall-Collen P."/>
            <person name="Peters A.F."/>
            <person name="Pommier C."/>
            <person name="Potin P."/>
            <person name="Poulain J."/>
            <person name="Quesneville H."/>
            <person name="Read B."/>
            <person name="Rensing S.A."/>
            <person name="Ritter A."/>
            <person name="Rousvoal S."/>
            <person name="Samanta M."/>
            <person name="Samson G."/>
            <person name="Schroeder D.C."/>
            <person name="Segurens B."/>
            <person name="Strittmatter M."/>
            <person name="Tonon T."/>
            <person name="Tregear J.W."/>
            <person name="Valentin K."/>
            <person name="von Dassow P."/>
            <person name="Yamagishi T."/>
            <person name="Van de Peer Y."/>
            <person name="Wincker P."/>
        </authorList>
    </citation>
    <scope>NUCLEOTIDE SEQUENCE [LARGE SCALE GENOMIC DNA]</scope>
    <source>
        <strain evidence="3">Ec32 / CCAP1310/4</strain>
    </source>
</reference>
<evidence type="ECO:0000313" key="3">
    <source>
        <dbReference type="Proteomes" id="UP000002630"/>
    </source>
</evidence>
<evidence type="ECO:0000256" key="1">
    <source>
        <dbReference type="SAM" id="MobiDB-lite"/>
    </source>
</evidence>
<feature type="compositionally biased region" description="Polar residues" evidence="1">
    <location>
        <begin position="343"/>
        <end position="363"/>
    </location>
</feature>
<proteinExistence type="predicted"/>
<dbReference type="EMBL" id="FN649727">
    <property type="protein sequence ID" value="CBJ49170.1"/>
    <property type="molecule type" value="Genomic_DNA"/>
</dbReference>
<feature type="region of interest" description="Disordered" evidence="1">
    <location>
        <begin position="278"/>
        <end position="399"/>
    </location>
</feature>
<dbReference type="AlphaFoldDB" id="D7FQR3"/>
<sequence length="552" mass="59996">MSALSEMNGRPLHVRQQQFQKESQYRNMLKDQIEENKKRKEAEKAKLDEEKRLELEEVRRLQGMSGPRRQQHAQFQESPDHPLPSPGRLPPAKHSHATVGRHQHQHRGGNVSDRAGAIAPANGSAMNGGYASMNPPGINDRGYEGGGQGHPGAPAYRRDQVSGDYMRPYAHPHQTDTAVYAGDYAPDGRQDLASDVQARTHTSSRRFDEYRQGFGDAGRPQGRLDTTGQARGAESATRKPAFEAEGVSSAPQSSDSVPRADFDELSNLCRDLLLEQKELRRKLEDREERDRLAAERPREEMTRRLKKHQDREHQHQRGVARSGGAGGRPSGGTTSRSGDIIRRTQSLSGSGASRMQGGSNPSTLRRERKPVPKSGVAFGSTRSRMPSPTLEKPRVPPEPGAIATLELPRASRSQGRITSQTSDLPGMWLLPTVTLAAVAGSCSLTATFLIPGGLASPPRTAEIPAVSALQSQIAPHGAATGRPRKSAAGMTAELVRRRLEAVQVVPFMACSVVEKSSVGKVLDAKRLSLRTESVPTAGTALVVANWAGRARF</sequence>
<feature type="compositionally biased region" description="Basic and acidic residues" evidence="1">
    <location>
        <begin position="28"/>
        <end position="60"/>
    </location>
</feature>
<feature type="compositionally biased region" description="Gly residues" evidence="1">
    <location>
        <begin position="321"/>
        <end position="330"/>
    </location>
</feature>
<feature type="compositionally biased region" description="Basic and acidic residues" evidence="1">
    <location>
        <begin position="278"/>
        <end position="315"/>
    </location>
</feature>
<protein>
    <submittedName>
        <fullName evidence="2">Uncharacterized protein</fullName>
    </submittedName>
</protein>
<dbReference type="InParanoid" id="D7FQR3"/>
<accession>D7FQR3</accession>
<dbReference type="EMBL" id="FN648384">
    <property type="protein sequence ID" value="CBJ49170.1"/>
    <property type="molecule type" value="Genomic_DNA"/>
</dbReference>
<dbReference type="Proteomes" id="UP000002630">
    <property type="component" value="Linkage Group LG02"/>
</dbReference>
<keyword evidence="3" id="KW-1185">Reference proteome</keyword>
<organism evidence="2 3">
    <name type="scientific">Ectocarpus siliculosus</name>
    <name type="common">Brown alga</name>
    <name type="synonym">Conferva siliculosa</name>
    <dbReference type="NCBI Taxonomy" id="2880"/>
    <lineage>
        <taxon>Eukaryota</taxon>
        <taxon>Sar</taxon>
        <taxon>Stramenopiles</taxon>
        <taxon>Ochrophyta</taxon>
        <taxon>PX clade</taxon>
        <taxon>Phaeophyceae</taxon>
        <taxon>Ectocarpales</taxon>
        <taxon>Ectocarpaceae</taxon>
        <taxon>Ectocarpus</taxon>
    </lineage>
</organism>
<feature type="region of interest" description="Disordered" evidence="1">
    <location>
        <begin position="1"/>
        <end position="261"/>
    </location>
</feature>
<evidence type="ECO:0000313" key="2">
    <source>
        <dbReference type="EMBL" id="CBJ49170.1"/>
    </source>
</evidence>
<feature type="compositionally biased region" description="Basic residues" evidence="1">
    <location>
        <begin position="91"/>
        <end position="107"/>
    </location>
</feature>
<dbReference type="OrthoDB" id="10354715at2759"/>
<gene>
    <name evidence="2" type="ORF">Esi_0207_0031</name>
</gene>